<organism evidence="2 3">
    <name type="scientific">Haemaphysalis longicornis</name>
    <name type="common">Bush tick</name>
    <dbReference type="NCBI Taxonomy" id="44386"/>
    <lineage>
        <taxon>Eukaryota</taxon>
        <taxon>Metazoa</taxon>
        <taxon>Ecdysozoa</taxon>
        <taxon>Arthropoda</taxon>
        <taxon>Chelicerata</taxon>
        <taxon>Arachnida</taxon>
        <taxon>Acari</taxon>
        <taxon>Parasitiformes</taxon>
        <taxon>Ixodida</taxon>
        <taxon>Ixodoidea</taxon>
        <taxon>Ixodidae</taxon>
        <taxon>Haemaphysalinae</taxon>
        <taxon>Haemaphysalis</taxon>
    </lineage>
</organism>
<dbReference type="EMBL" id="JABSTR010000003">
    <property type="protein sequence ID" value="KAH9364873.1"/>
    <property type="molecule type" value="Genomic_DNA"/>
</dbReference>
<dbReference type="Proteomes" id="UP000821853">
    <property type="component" value="Unassembled WGS sequence"/>
</dbReference>
<gene>
    <name evidence="2" type="ORF">HPB48_021284</name>
</gene>
<evidence type="ECO:0000313" key="2">
    <source>
        <dbReference type="EMBL" id="KAH9364873.1"/>
    </source>
</evidence>
<dbReference type="VEuPathDB" id="VectorBase:HLOH_054007"/>
<dbReference type="AlphaFoldDB" id="A0A9J6FRK5"/>
<name>A0A9J6FRK5_HAELO</name>
<sequence>MEIHSRSRRRKLAKEHQLASISAPPPQATMPSTNQRNLPKLQPLLRNDFKVIIRPRDSLDLNYWTTVQVGTILRSRLEADTSNSFDKTVLRHNKLRIDSKQNIIIYSTPDLNLANKLTKLRTLPLGATDYAVTAYTAAPDESVKEIVLAIPAGTTPDDTLDNLEVPGHEILYARMLGQTYTAVNTFAGKRLPFFVYYMNGEMRCTPYRPTRHVCRICLQERHRTDVCPTPDTAKCQTCGTASPDTAHPFAPKCVLCQGEDPTAARECPLRLKRP</sequence>
<proteinExistence type="predicted"/>
<feature type="compositionally biased region" description="Basic residues" evidence="1">
    <location>
        <begin position="1"/>
        <end position="13"/>
    </location>
</feature>
<evidence type="ECO:0000313" key="3">
    <source>
        <dbReference type="Proteomes" id="UP000821853"/>
    </source>
</evidence>
<feature type="region of interest" description="Disordered" evidence="1">
    <location>
        <begin position="1"/>
        <end position="38"/>
    </location>
</feature>
<comment type="caution">
    <text evidence="2">The sequence shown here is derived from an EMBL/GenBank/DDBJ whole genome shotgun (WGS) entry which is preliminary data.</text>
</comment>
<keyword evidence="3" id="KW-1185">Reference proteome</keyword>
<evidence type="ECO:0000256" key="1">
    <source>
        <dbReference type="SAM" id="MobiDB-lite"/>
    </source>
</evidence>
<protein>
    <submittedName>
        <fullName evidence="2">Uncharacterized protein</fullName>
    </submittedName>
</protein>
<accession>A0A9J6FRK5</accession>
<reference evidence="2 3" key="1">
    <citation type="journal article" date="2020" name="Cell">
        <title>Large-Scale Comparative Analyses of Tick Genomes Elucidate Their Genetic Diversity and Vector Capacities.</title>
        <authorList>
            <consortium name="Tick Genome and Microbiome Consortium (TIGMIC)"/>
            <person name="Jia N."/>
            <person name="Wang J."/>
            <person name="Shi W."/>
            <person name="Du L."/>
            <person name="Sun Y."/>
            <person name="Zhan W."/>
            <person name="Jiang J.F."/>
            <person name="Wang Q."/>
            <person name="Zhang B."/>
            <person name="Ji P."/>
            <person name="Bell-Sakyi L."/>
            <person name="Cui X.M."/>
            <person name="Yuan T.T."/>
            <person name="Jiang B.G."/>
            <person name="Yang W.F."/>
            <person name="Lam T.T."/>
            <person name="Chang Q.C."/>
            <person name="Ding S.J."/>
            <person name="Wang X.J."/>
            <person name="Zhu J.G."/>
            <person name="Ruan X.D."/>
            <person name="Zhao L."/>
            <person name="Wei J.T."/>
            <person name="Ye R.Z."/>
            <person name="Que T.C."/>
            <person name="Du C.H."/>
            <person name="Zhou Y.H."/>
            <person name="Cheng J.X."/>
            <person name="Dai P.F."/>
            <person name="Guo W.B."/>
            <person name="Han X.H."/>
            <person name="Huang E.J."/>
            <person name="Li L.F."/>
            <person name="Wei W."/>
            <person name="Gao Y.C."/>
            <person name="Liu J.Z."/>
            <person name="Shao H.Z."/>
            <person name="Wang X."/>
            <person name="Wang C.C."/>
            <person name="Yang T.C."/>
            <person name="Huo Q.B."/>
            <person name="Li W."/>
            <person name="Chen H.Y."/>
            <person name="Chen S.E."/>
            <person name="Zhou L.G."/>
            <person name="Ni X.B."/>
            <person name="Tian J.H."/>
            <person name="Sheng Y."/>
            <person name="Liu T."/>
            <person name="Pan Y.S."/>
            <person name="Xia L.Y."/>
            <person name="Li J."/>
            <person name="Zhao F."/>
            <person name="Cao W.C."/>
        </authorList>
    </citation>
    <scope>NUCLEOTIDE SEQUENCE [LARGE SCALE GENOMIC DNA]</scope>
    <source>
        <strain evidence="2">HaeL-2018</strain>
    </source>
</reference>